<name>D4H2D7_DENA2</name>
<dbReference type="KEGG" id="dap:Dacet_2166"/>
<dbReference type="AlphaFoldDB" id="D4H2D7"/>
<dbReference type="RefSeq" id="WP_013011431.1">
    <property type="nucleotide sequence ID" value="NC_013943.1"/>
</dbReference>
<dbReference type="STRING" id="522772.Dacet_2166"/>
<proteinExistence type="predicted"/>
<dbReference type="eggNOG" id="COG0515">
    <property type="taxonomic scope" value="Bacteria"/>
</dbReference>
<sequence length="199" mass="23689">MLSLDNSLYLSSGGQRECYIHPEDNTKVIKVTRANHGIYRFEKKEQNRRNDNIIDYRYFNSIKNRVVDYSFITRCYGWVETSKGLGLVVDRVQNYDGSEVLTFREAVRKKLLSKDKEQELLDELTQYLSGNKILFADATTNNILLMRIDEENFRLVIIDGLGARRLGLKEWIHNHVWLINRIRIREQIRKLWKDYESIR</sequence>
<dbReference type="Pfam" id="PF10707">
    <property type="entry name" value="YrbL-PhoP_reg"/>
    <property type="match status" value="1"/>
</dbReference>
<evidence type="ECO:0000313" key="1">
    <source>
        <dbReference type="EMBL" id="ADD68928.1"/>
    </source>
</evidence>
<reference evidence="1 2" key="1">
    <citation type="journal article" date="2010" name="Stand. Genomic Sci.">
        <title>Complete genome sequence of Denitrovibrio acetiphilus type strain (N2460).</title>
        <authorList>
            <person name="Kiss H."/>
            <person name="Lang E."/>
            <person name="Lapidus A."/>
            <person name="Copeland A."/>
            <person name="Nolan M."/>
            <person name="Glavina Del Rio T."/>
            <person name="Chen F."/>
            <person name="Lucas S."/>
            <person name="Tice H."/>
            <person name="Cheng J.F."/>
            <person name="Han C."/>
            <person name="Goodwin L."/>
            <person name="Pitluck S."/>
            <person name="Liolios K."/>
            <person name="Pati A."/>
            <person name="Ivanova N."/>
            <person name="Mavromatis K."/>
            <person name="Chen A."/>
            <person name="Palaniappan K."/>
            <person name="Land M."/>
            <person name="Hauser L."/>
            <person name="Chang Y.J."/>
            <person name="Jeffries C.D."/>
            <person name="Detter J.C."/>
            <person name="Brettin T."/>
            <person name="Spring S."/>
            <person name="Rohde M."/>
            <person name="Goker M."/>
            <person name="Woyke T."/>
            <person name="Bristow J."/>
            <person name="Eisen J.A."/>
            <person name="Markowitz V."/>
            <person name="Hugenholtz P."/>
            <person name="Kyrpides N.C."/>
            <person name="Klenk H.P."/>
        </authorList>
    </citation>
    <scope>NUCLEOTIDE SEQUENCE [LARGE SCALE GENOMIC DNA]</scope>
    <source>
        <strain evidence="2">DSM 12809 / NBRC 114555 / N2460</strain>
    </source>
</reference>
<evidence type="ECO:0000313" key="2">
    <source>
        <dbReference type="Proteomes" id="UP000002012"/>
    </source>
</evidence>
<protein>
    <submittedName>
        <fullName evidence="1">PhoP regulatory network protein YrbL</fullName>
    </submittedName>
</protein>
<dbReference type="PaxDb" id="522772-Dacet_2166"/>
<dbReference type="Proteomes" id="UP000002012">
    <property type="component" value="Chromosome"/>
</dbReference>
<keyword evidence="2" id="KW-1185">Reference proteome</keyword>
<gene>
    <name evidence="1" type="ordered locus">Dacet_2166</name>
</gene>
<dbReference type="InterPro" id="IPR019647">
    <property type="entry name" value="PhoP_reg_network_YrbL"/>
</dbReference>
<dbReference type="HOGENOM" id="CLU_076352_3_1_0"/>
<accession>D4H2D7</accession>
<dbReference type="InParanoid" id="D4H2D7"/>
<dbReference type="EMBL" id="CP001968">
    <property type="protein sequence ID" value="ADD68928.1"/>
    <property type="molecule type" value="Genomic_DNA"/>
</dbReference>
<organism evidence="1 2">
    <name type="scientific">Denitrovibrio acetiphilus (strain DSM 12809 / NBRC 114555 / N2460)</name>
    <dbReference type="NCBI Taxonomy" id="522772"/>
    <lineage>
        <taxon>Bacteria</taxon>
        <taxon>Pseudomonadati</taxon>
        <taxon>Deferribacterota</taxon>
        <taxon>Deferribacteres</taxon>
        <taxon>Deferribacterales</taxon>
        <taxon>Geovibrionaceae</taxon>
        <taxon>Denitrovibrio</taxon>
    </lineage>
</organism>